<feature type="binding site" evidence="6">
    <location>
        <begin position="72"/>
        <end position="75"/>
    </location>
    <ligand>
        <name>NADP(+)</name>
        <dbReference type="ChEBI" id="CHEBI:58349"/>
    </ligand>
</feature>
<dbReference type="SUPFAM" id="SSF48179">
    <property type="entry name" value="6-phosphogluconate dehydrogenase C-terminal domain-like"/>
    <property type="match status" value="1"/>
</dbReference>
<keyword evidence="3 4" id="KW-0560">Oxidoreductase</keyword>
<dbReference type="FunFam" id="1.10.3730.10:FF:000001">
    <property type="entry name" value="Pyrroline-5-carboxylate reductase"/>
    <property type="match status" value="1"/>
</dbReference>
<dbReference type="PANTHER" id="PTHR11645">
    <property type="entry name" value="PYRROLINE-5-CARBOXYLATE REDUCTASE"/>
    <property type="match status" value="1"/>
</dbReference>
<keyword evidence="4" id="KW-0641">Proline biosynthesis</keyword>
<evidence type="ECO:0000256" key="3">
    <source>
        <dbReference type="ARBA" id="ARBA00023002"/>
    </source>
</evidence>
<dbReference type="UniPathway" id="UPA00098">
    <property type="reaction ID" value="UER00361"/>
</dbReference>
<sequence length="270" mass="27389">MTTNGRLLLVGCGKMGGAMLEGWLASGTAPDDVVVIEPGAGQAAAIARLGVRTVAATDEVPADFRPDIVILAVKPQVMDGVVAGLVAHAGHACFLSIAAGKRIDGFETVLGSGTAIVRAMPNTPAAIKRGMIVLTANAHADAGQRAAAERLCAAVGDIVWIEDEELMDAVTALSGSGPAYVFHLVECMAKAGEAAGLPAEVAMQLARTTVSGAGELLRQSPEEASALRRNVTSPGGTTAAALDVLMAEDGLERLMTAAIAAAAKRSRELA</sequence>
<comment type="function">
    <text evidence="4">Catalyzes the reduction of 1-pyrroline-5-carboxylate (PCA) to L-proline.</text>
</comment>
<evidence type="ECO:0000313" key="10">
    <source>
        <dbReference type="Proteomes" id="UP000193200"/>
    </source>
</evidence>
<accession>A0A1Y5TX23</accession>
<dbReference type="SUPFAM" id="SSF51735">
    <property type="entry name" value="NAD(P)-binding Rossmann-fold domains"/>
    <property type="match status" value="1"/>
</dbReference>
<protein>
    <recommendedName>
        <fullName evidence="4 5">Pyrroline-5-carboxylate reductase</fullName>
        <shortName evidence="4">P5C reductase</shortName>
        <shortName evidence="4">P5CR</shortName>
        <ecNumber evidence="4 5">1.5.1.2</ecNumber>
    </recommendedName>
    <alternativeName>
        <fullName evidence="4">PCA reductase</fullName>
    </alternativeName>
</protein>
<comment type="catalytic activity">
    <reaction evidence="4">
        <text>L-proline + NADP(+) = (S)-1-pyrroline-5-carboxylate + NADPH + 2 H(+)</text>
        <dbReference type="Rhea" id="RHEA:14109"/>
        <dbReference type="ChEBI" id="CHEBI:15378"/>
        <dbReference type="ChEBI" id="CHEBI:17388"/>
        <dbReference type="ChEBI" id="CHEBI:57783"/>
        <dbReference type="ChEBI" id="CHEBI:58349"/>
        <dbReference type="ChEBI" id="CHEBI:60039"/>
        <dbReference type="EC" id="1.5.1.2"/>
    </reaction>
</comment>
<keyword evidence="2 4" id="KW-0521">NADP</keyword>
<dbReference type="Pfam" id="PF03807">
    <property type="entry name" value="F420_oxidored"/>
    <property type="match status" value="1"/>
</dbReference>
<dbReference type="RefSeq" id="WP_217808137.1">
    <property type="nucleotide sequence ID" value="NZ_FWFR01000003.1"/>
</dbReference>
<organism evidence="9 10">
    <name type="scientific">Oceanibacterium hippocampi</name>
    <dbReference type="NCBI Taxonomy" id="745714"/>
    <lineage>
        <taxon>Bacteria</taxon>
        <taxon>Pseudomonadati</taxon>
        <taxon>Pseudomonadota</taxon>
        <taxon>Alphaproteobacteria</taxon>
        <taxon>Sneathiellales</taxon>
        <taxon>Sneathiellaceae</taxon>
        <taxon>Oceanibacterium</taxon>
    </lineage>
</organism>
<dbReference type="InterPro" id="IPR029036">
    <property type="entry name" value="P5CR_dimer"/>
</dbReference>
<comment type="catalytic activity">
    <reaction evidence="4">
        <text>L-proline + NAD(+) = (S)-1-pyrroline-5-carboxylate + NADH + 2 H(+)</text>
        <dbReference type="Rhea" id="RHEA:14105"/>
        <dbReference type="ChEBI" id="CHEBI:15378"/>
        <dbReference type="ChEBI" id="CHEBI:17388"/>
        <dbReference type="ChEBI" id="CHEBI:57540"/>
        <dbReference type="ChEBI" id="CHEBI:57945"/>
        <dbReference type="ChEBI" id="CHEBI:60039"/>
        <dbReference type="EC" id="1.5.1.2"/>
    </reaction>
</comment>
<dbReference type="Gene3D" id="3.40.50.720">
    <property type="entry name" value="NAD(P)-binding Rossmann-like Domain"/>
    <property type="match status" value="1"/>
</dbReference>
<dbReference type="InParanoid" id="A0A1Y5TX23"/>
<dbReference type="EC" id="1.5.1.2" evidence="4 5"/>
<dbReference type="InterPro" id="IPR000304">
    <property type="entry name" value="Pyrroline-COOH_reductase"/>
</dbReference>
<evidence type="ECO:0000256" key="4">
    <source>
        <dbReference type="HAMAP-Rule" id="MF_01925"/>
    </source>
</evidence>
<dbReference type="PIRSF" id="PIRSF000193">
    <property type="entry name" value="Pyrrol-5-carb_rd"/>
    <property type="match status" value="1"/>
</dbReference>
<evidence type="ECO:0000256" key="5">
    <source>
        <dbReference type="NCBIfam" id="TIGR00112"/>
    </source>
</evidence>
<name>A0A1Y5TX23_9PROT</name>
<dbReference type="PANTHER" id="PTHR11645:SF0">
    <property type="entry name" value="PYRROLINE-5-CARBOXYLATE REDUCTASE 3"/>
    <property type="match status" value="1"/>
</dbReference>
<dbReference type="InterPro" id="IPR036291">
    <property type="entry name" value="NAD(P)-bd_dom_sf"/>
</dbReference>
<dbReference type="Proteomes" id="UP000193200">
    <property type="component" value="Unassembled WGS sequence"/>
</dbReference>
<proteinExistence type="inferred from homology"/>
<dbReference type="InterPro" id="IPR008927">
    <property type="entry name" value="6-PGluconate_DH-like_C_sf"/>
</dbReference>
<comment type="subcellular location">
    <subcellularLocation>
        <location evidence="4">Cytoplasm</location>
    </subcellularLocation>
</comment>
<evidence type="ECO:0000256" key="1">
    <source>
        <dbReference type="ARBA" id="ARBA00005525"/>
    </source>
</evidence>
<dbReference type="Gene3D" id="1.10.3730.10">
    <property type="entry name" value="ProC C-terminal domain-like"/>
    <property type="match status" value="1"/>
</dbReference>
<keyword evidence="4" id="KW-0028">Amino-acid biosynthesis</keyword>
<evidence type="ECO:0000259" key="8">
    <source>
        <dbReference type="Pfam" id="PF14748"/>
    </source>
</evidence>
<dbReference type="FunCoup" id="A0A1Y5TX23">
    <property type="interactions" value="522"/>
</dbReference>
<dbReference type="GO" id="GO:0005737">
    <property type="term" value="C:cytoplasm"/>
    <property type="evidence" value="ECO:0007669"/>
    <property type="project" value="UniProtKB-SubCell"/>
</dbReference>
<reference evidence="9 10" key="1">
    <citation type="submission" date="2017-03" db="EMBL/GenBank/DDBJ databases">
        <authorList>
            <person name="Afonso C.L."/>
            <person name="Miller P.J."/>
            <person name="Scott M.A."/>
            <person name="Spackman E."/>
            <person name="Goraichik I."/>
            <person name="Dimitrov K.M."/>
            <person name="Suarez D.L."/>
            <person name="Swayne D.E."/>
        </authorList>
    </citation>
    <scope>NUCLEOTIDE SEQUENCE [LARGE SCALE GENOMIC DNA]</scope>
    <source>
        <strain evidence="9 10">CECT 7691</strain>
    </source>
</reference>
<evidence type="ECO:0000259" key="7">
    <source>
        <dbReference type="Pfam" id="PF03807"/>
    </source>
</evidence>
<evidence type="ECO:0000256" key="2">
    <source>
        <dbReference type="ARBA" id="ARBA00022857"/>
    </source>
</evidence>
<evidence type="ECO:0000313" key="9">
    <source>
        <dbReference type="EMBL" id="SLN74498.1"/>
    </source>
</evidence>
<comment type="pathway">
    <text evidence="4">Amino-acid biosynthesis; L-proline biosynthesis; L-proline from L-glutamate 5-semialdehyde: step 1/1.</text>
</comment>
<dbReference type="GO" id="GO:0004735">
    <property type="term" value="F:pyrroline-5-carboxylate reductase activity"/>
    <property type="evidence" value="ECO:0007669"/>
    <property type="project" value="UniProtKB-UniRule"/>
</dbReference>
<dbReference type="InterPro" id="IPR028939">
    <property type="entry name" value="P5C_Rdtase_cat_N"/>
</dbReference>
<dbReference type="GO" id="GO:0055129">
    <property type="term" value="P:L-proline biosynthetic process"/>
    <property type="evidence" value="ECO:0007669"/>
    <property type="project" value="UniProtKB-UniRule"/>
</dbReference>
<comment type="similarity">
    <text evidence="1 4">Belongs to the pyrroline-5-carboxylate reductase family.</text>
</comment>
<dbReference type="AlphaFoldDB" id="A0A1Y5TX23"/>
<evidence type="ECO:0000256" key="6">
    <source>
        <dbReference type="PIRSR" id="PIRSR000193-1"/>
    </source>
</evidence>
<keyword evidence="4" id="KW-0963">Cytoplasm</keyword>
<dbReference type="EMBL" id="FWFR01000003">
    <property type="protein sequence ID" value="SLN74498.1"/>
    <property type="molecule type" value="Genomic_DNA"/>
</dbReference>
<dbReference type="NCBIfam" id="TIGR00112">
    <property type="entry name" value="proC"/>
    <property type="match status" value="1"/>
</dbReference>
<gene>
    <name evidence="4 9" type="primary">proC</name>
    <name evidence="9" type="ORF">OCH7691_03763</name>
</gene>
<keyword evidence="10" id="KW-1185">Reference proteome</keyword>
<feature type="domain" description="Pyrroline-5-carboxylate reductase catalytic N-terminal" evidence="7">
    <location>
        <begin position="9"/>
        <end position="100"/>
    </location>
</feature>
<dbReference type="Pfam" id="PF14748">
    <property type="entry name" value="P5CR_dimer"/>
    <property type="match status" value="1"/>
</dbReference>
<dbReference type="HAMAP" id="MF_01925">
    <property type="entry name" value="P5C_reductase"/>
    <property type="match status" value="1"/>
</dbReference>
<feature type="domain" description="Pyrroline-5-carboxylate reductase dimerisation" evidence="8">
    <location>
        <begin position="164"/>
        <end position="269"/>
    </location>
</feature>